<dbReference type="EMBL" id="MHIE01000020">
    <property type="protein sequence ID" value="OGY45434.1"/>
    <property type="molecule type" value="Genomic_DNA"/>
</dbReference>
<reference evidence="2 3" key="1">
    <citation type="journal article" date="2016" name="Nat. Commun.">
        <title>Thousands of microbial genomes shed light on interconnected biogeochemical processes in an aquifer system.</title>
        <authorList>
            <person name="Anantharaman K."/>
            <person name="Brown C.T."/>
            <person name="Hug L.A."/>
            <person name="Sharon I."/>
            <person name="Castelle C.J."/>
            <person name="Probst A.J."/>
            <person name="Thomas B.C."/>
            <person name="Singh A."/>
            <person name="Wilkins M.J."/>
            <person name="Karaoz U."/>
            <person name="Brodie E.L."/>
            <person name="Williams K.H."/>
            <person name="Hubbard S.S."/>
            <person name="Banfield J.F."/>
        </authorList>
    </citation>
    <scope>NUCLEOTIDE SEQUENCE [LARGE SCALE GENOMIC DNA]</scope>
</reference>
<dbReference type="Pfam" id="PF04480">
    <property type="entry name" value="DUF559"/>
    <property type="match status" value="1"/>
</dbReference>
<sequence length="128" mass="14891">MKLHYENYLNSYAKKLRQAGNLSEVFLWQELKKDKLGYRFLRQRPIGKYIVDFYCHSLNLAIEIDGAASHNDRVKEDEIRQKALEEFGVRVIRFKDADVRSNLEGVLEGIKAEILRLASSPPPLRKEA</sequence>
<dbReference type="Gene3D" id="3.40.960.10">
    <property type="entry name" value="VSR Endonuclease"/>
    <property type="match status" value="1"/>
</dbReference>
<proteinExistence type="predicted"/>
<dbReference type="InterPro" id="IPR011335">
    <property type="entry name" value="Restrct_endonuc-II-like"/>
</dbReference>
<feature type="domain" description="DUF559" evidence="1">
    <location>
        <begin position="9"/>
        <end position="113"/>
    </location>
</feature>
<dbReference type="STRING" id="1797535.A2744_00475"/>
<dbReference type="SUPFAM" id="SSF52980">
    <property type="entry name" value="Restriction endonuclease-like"/>
    <property type="match status" value="1"/>
</dbReference>
<comment type="caution">
    <text evidence="2">The sequence shown here is derived from an EMBL/GenBank/DDBJ whole genome shotgun (WGS) entry which is preliminary data.</text>
</comment>
<name>A0A1G1XZS9_9BACT</name>
<protein>
    <recommendedName>
        <fullName evidence="1">DUF559 domain-containing protein</fullName>
    </recommendedName>
</protein>
<dbReference type="InterPro" id="IPR047216">
    <property type="entry name" value="Endonuclease_DUF559_bact"/>
</dbReference>
<evidence type="ECO:0000259" key="1">
    <source>
        <dbReference type="Pfam" id="PF04480"/>
    </source>
</evidence>
<accession>A0A1G1XZS9</accession>
<dbReference type="CDD" id="cd01038">
    <property type="entry name" value="Endonuclease_DUF559"/>
    <property type="match status" value="1"/>
</dbReference>
<dbReference type="InterPro" id="IPR007569">
    <property type="entry name" value="DUF559"/>
</dbReference>
<dbReference type="PANTHER" id="PTHR38590">
    <property type="entry name" value="BLL0828 PROTEIN"/>
    <property type="match status" value="1"/>
</dbReference>
<dbReference type="AlphaFoldDB" id="A0A1G1XZS9"/>
<gene>
    <name evidence="2" type="ORF">A2744_00475</name>
</gene>
<evidence type="ECO:0000313" key="3">
    <source>
        <dbReference type="Proteomes" id="UP000178240"/>
    </source>
</evidence>
<organism evidence="2 3">
    <name type="scientific">Candidatus Buchananbacteria bacterium RIFCSPHIGHO2_01_FULL_44_11</name>
    <dbReference type="NCBI Taxonomy" id="1797535"/>
    <lineage>
        <taxon>Bacteria</taxon>
        <taxon>Candidatus Buchananiibacteriota</taxon>
    </lineage>
</organism>
<evidence type="ECO:0000313" key="2">
    <source>
        <dbReference type="EMBL" id="OGY45434.1"/>
    </source>
</evidence>
<dbReference type="Proteomes" id="UP000178240">
    <property type="component" value="Unassembled WGS sequence"/>
</dbReference>
<dbReference type="PANTHER" id="PTHR38590:SF1">
    <property type="entry name" value="BLL0828 PROTEIN"/>
    <property type="match status" value="1"/>
</dbReference>